<proteinExistence type="predicted"/>
<reference evidence="2 3" key="1">
    <citation type="submission" date="2018-11" db="EMBL/GenBank/DDBJ databases">
        <authorList>
            <consortium name="Pathogen Informatics"/>
        </authorList>
    </citation>
    <scope>NUCLEOTIDE SEQUENCE [LARGE SCALE GENOMIC DNA]</scope>
</reference>
<dbReference type="AlphaFoldDB" id="A0A3P6QTM5"/>
<evidence type="ECO:0000256" key="1">
    <source>
        <dbReference type="SAM" id="MobiDB-lite"/>
    </source>
</evidence>
<feature type="compositionally biased region" description="Basic and acidic residues" evidence="1">
    <location>
        <begin position="1"/>
        <end position="19"/>
    </location>
</feature>
<accession>A0A3P6QTM5</accession>
<organism evidence="2 3">
    <name type="scientific">Dibothriocephalus latus</name>
    <name type="common">Fish tapeworm</name>
    <name type="synonym">Diphyllobothrium latum</name>
    <dbReference type="NCBI Taxonomy" id="60516"/>
    <lineage>
        <taxon>Eukaryota</taxon>
        <taxon>Metazoa</taxon>
        <taxon>Spiralia</taxon>
        <taxon>Lophotrochozoa</taxon>
        <taxon>Platyhelminthes</taxon>
        <taxon>Cestoda</taxon>
        <taxon>Eucestoda</taxon>
        <taxon>Diphyllobothriidea</taxon>
        <taxon>Diphyllobothriidae</taxon>
        <taxon>Dibothriocephalus</taxon>
    </lineage>
</organism>
<keyword evidence="3" id="KW-1185">Reference proteome</keyword>
<dbReference type="EMBL" id="UYRU01019004">
    <property type="protein sequence ID" value="VDK54106.1"/>
    <property type="molecule type" value="Genomic_DNA"/>
</dbReference>
<feature type="region of interest" description="Disordered" evidence="1">
    <location>
        <begin position="1"/>
        <end position="37"/>
    </location>
</feature>
<sequence>VNEIIQKEEVKNGREAKEEVVDDDDDDDEDEEPVPTAAQMSAALYTLQRRLQASDFTKFDDVWCLEKDIKECLRVKFPPKRLTLDRFI</sequence>
<gene>
    <name evidence="2" type="ORF">DILT_LOCUS2012</name>
</gene>
<evidence type="ECO:0000313" key="3">
    <source>
        <dbReference type="Proteomes" id="UP000281553"/>
    </source>
</evidence>
<dbReference type="Proteomes" id="UP000281553">
    <property type="component" value="Unassembled WGS sequence"/>
</dbReference>
<feature type="compositionally biased region" description="Acidic residues" evidence="1">
    <location>
        <begin position="20"/>
        <end position="33"/>
    </location>
</feature>
<protein>
    <submittedName>
        <fullName evidence="2">Uncharacterized protein</fullName>
    </submittedName>
</protein>
<evidence type="ECO:0000313" key="2">
    <source>
        <dbReference type="EMBL" id="VDK54106.1"/>
    </source>
</evidence>
<name>A0A3P6QTM5_DIBLA</name>
<feature type="non-terminal residue" evidence="2">
    <location>
        <position position="1"/>
    </location>
</feature>